<dbReference type="AlphaFoldDB" id="A0A8H3FVC6"/>
<dbReference type="Proteomes" id="UP000664169">
    <property type="component" value="Unassembled WGS sequence"/>
</dbReference>
<accession>A0A8H3FVC6</accession>
<comment type="caution">
    <text evidence="2">The sequence shown here is derived from an EMBL/GenBank/DDBJ whole genome shotgun (WGS) entry which is preliminary data.</text>
</comment>
<evidence type="ECO:0000313" key="2">
    <source>
        <dbReference type="EMBL" id="CAF9929939.1"/>
    </source>
</evidence>
<evidence type="ECO:0000313" key="3">
    <source>
        <dbReference type="Proteomes" id="UP000664169"/>
    </source>
</evidence>
<evidence type="ECO:0000259" key="1">
    <source>
        <dbReference type="Pfam" id="PF24476"/>
    </source>
</evidence>
<name>A0A8H3FVC6_9LECA</name>
<reference evidence="2" key="1">
    <citation type="submission" date="2021-03" db="EMBL/GenBank/DDBJ databases">
        <authorList>
            <person name="Tagirdzhanova G."/>
        </authorList>
    </citation>
    <scope>NUCLEOTIDE SEQUENCE</scope>
</reference>
<organism evidence="2 3">
    <name type="scientific">Gomphillus americanus</name>
    <dbReference type="NCBI Taxonomy" id="1940652"/>
    <lineage>
        <taxon>Eukaryota</taxon>
        <taxon>Fungi</taxon>
        <taxon>Dikarya</taxon>
        <taxon>Ascomycota</taxon>
        <taxon>Pezizomycotina</taxon>
        <taxon>Lecanoromycetes</taxon>
        <taxon>OSLEUM clade</taxon>
        <taxon>Ostropomycetidae</taxon>
        <taxon>Ostropales</taxon>
        <taxon>Graphidaceae</taxon>
        <taxon>Gomphilloideae</taxon>
        <taxon>Gomphillus</taxon>
    </lineage>
</organism>
<dbReference type="InterPro" id="IPR056002">
    <property type="entry name" value="DUF7580"/>
</dbReference>
<protein>
    <recommendedName>
        <fullName evidence="1">DUF7580 domain-containing protein</fullName>
    </recommendedName>
</protein>
<feature type="domain" description="DUF7580" evidence="1">
    <location>
        <begin position="209"/>
        <end position="558"/>
    </location>
</feature>
<dbReference type="OrthoDB" id="3565018at2759"/>
<gene>
    <name evidence="2" type="ORF">GOMPHAMPRED_005519</name>
</gene>
<dbReference type="EMBL" id="CAJPDQ010000034">
    <property type="protein sequence ID" value="CAF9929939.1"/>
    <property type="molecule type" value="Genomic_DNA"/>
</dbReference>
<proteinExistence type="predicted"/>
<sequence length="562" mass="62534">MSGIEIAGLVLGVLPILIEAVGVYKKSLAKGKLIFGPRKIIEKFALALVLHQRTIFETIRAVLKNSGCGDSLPLDAAPLLHACNNEISSQVLDYLGTENYETLLALLSHTDEVLRRVTGHLEGALPESKDPTTNLWHLIQAHRSNEAADIRFLFKVRLMFDMSELKETINELDSIVASFSRFVNIVLINRIPVEHDVSRKSMKLGKFLRNIRRLAIDLHTALTQSWKPGCHDQHKVGISLEDRVDGLSALSFGGARLLTSTSIFQLRLASEPMDGPFAWFEAPCQITKELVYLDSSDDSSQQRSGVTFVIPPQMRDSASLSASTAVDDMCAFLDSIQGGDNHVNLLLTNGPKIISTQAIAQGLRCHTHADTLPLESFLGDRSILTLKIRMALALQLASSFLQFAQTGWMRSYWTKATVHFLQLKATAVPCVDLSHALILSDFGSVPRTLETDSVDPIVQHDQAALVELGIILLELWHNQTLESRFPLAQSSESYSRWTSALEWLKDADQPPPLYDKAVCHCIRGVFGNESRFTGHTDPKFWTAFCNDVIQPLYDNCKQWRHA</sequence>
<dbReference type="Pfam" id="PF24476">
    <property type="entry name" value="DUF7580"/>
    <property type="match status" value="1"/>
</dbReference>
<keyword evidence="3" id="KW-1185">Reference proteome</keyword>
<dbReference type="PANTHER" id="PTHR35186">
    <property type="entry name" value="ANK_REP_REGION DOMAIN-CONTAINING PROTEIN"/>
    <property type="match status" value="1"/>
</dbReference>
<dbReference type="PANTHER" id="PTHR35186:SF4">
    <property type="entry name" value="PRION-INHIBITION AND PROPAGATION HELO DOMAIN-CONTAINING PROTEIN"/>
    <property type="match status" value="1"/>
</dbReference>